<dbReference type="Pfam" id="PF07819">
    <property type="entry name" value="PGAP1"/>
    <property type="match status" value="1"/>
</dbReference>
<comment type="caution">
    <text evidence="2">The sequence shown here is derived from an EMBL/GenBank/DDBJ whole genome shotgun (WGS) entry which is preliminary data.</text>
</comment>
<dbReference type="Proteomes" id="UP000678374">
    <property type="component" value="Unassembled WGS sequence"/>
</dbReference>
<name>A0A940YKZ6_9BURK</name>
<accession>A0A940YKZ6</accession>
<evidence type="ECO:0000259" key="1">
    <source>
        <dbReference type="Pfam" id="PF07819"/>
    </source>
</evidence>
<organism evidence="2 3">
    <name type="scientific">Ideonella aquatica</name>
    <dbReference type="NCBI Taxonomy" id="2824119"/>
    <lineage>
        <taxon>Bacteria</taxon>
        <taxon>Pseudomonadati</taxon>
        <taxon>Pseudomonadota</taxon>
        <taxon>Betaproteobacteria</taxon>
        <taxon>Burkholderiales</taxon>
        <taxon>Sphaerotilaceae</taxon>
        <taxon>Ideonella</taxon>
    </lineage>
</organism>
<reference evidence="2" key="1">
    <citation type="submission" date="2021-04" db="EMBL/GenBank/DDBJ databases">
        <title>The genome sequence of Ideonella sp. 4Y11.</title>
        <authorList>
            <person name="Liu Y."/>
        </authorList>
    </citation>
    <scope>NUCLEOTIDE SEQUENCE</scope>
    <source>
        <strain evidence="2">4Y11</strain>
    </source>
</reference>
<proteinExistence type="predicted"/>
<dbReference type="GO" id="GO:0016788">
    <property type="term" value="F:hydrolase activity, acting on ester bonds"/>
    <property type="evidence" value="ECO:0007669"/>
    <property type="project" value="InterPro"/>
</dbReference>
<dbReference type="InterPro" id="IPR012908">
    <property type="entry name" value="PGAP1-ab_dom-like"/>
</dbReference>
<dbReference type="Gene3D" id="3.40.50.1820">
    <property type="entry name" value="alpha/beta hydrolase"/>
    <property type="match status" value="1"/>
</dbReference>
<dbReference type="AlphaFoldDB" id="A0A940YKZ6"/>
<evidence type="ECO:0000313" key="3">
    <source>
        <dbReference type="Proteomes" id="UP000678374"/>
    </source>
</evidence>
<gene>
    <name evidence="2" type="ORF">KAK06_04465</name>
</gene>
<dbReference type="RefSeq" id="WP_210800722.1">
    <property type="nucleotide sequence ID" value="NZ_JAGQDE010000003.1"/>
</dbReference>
<feature type="domain" description="GPI inositol-deacylase PGAP1-like alpha/beta" evidence="1">
    <location>
        <begin position="214"/>
        <end position="278"/>
    </location>
</feature>
<dbReference type="SUPFAM" id="SSF53474">
    <property type="entry name" value="alpha/beta-Hydrolases"/>
    <property type="match status" value="1"/>
</dbReference>
<sequence>MTQPLLQAADLRGATRLTTDAVVGLASLVEAMHARIARPPWLPRLGGEVRDDERTRGLTGLVYKTVRGVTHLVGGSTEHLLGWIEMAMAEPGGSLAPRAERKAVLAALNGVLGDHLAATDNPLALSMAFRQAGRALPLDRPALRARLPQATPRLLVLLHGLCMNDLQWQRDGHDHGEALARAAGYTPVYLHYNSGLSISTNGRILAALLEQLFDAWPVPIERLALLGHSMGGLVARSAIFHSAQLRRGGLRWPARLDDLVCLGSPHLGAPLEQAGQGVDLLLGAAPYAGPLARIGRLRSAGIQDLRRGSIVGSAAEDGDGPRAAAVALPPGVRCCAVAARLGAAGRGLAGRLLGDGLVPVASALGQDPDPAHRLDFPPERQMIADDTGHLELLSSPAVSERLAAWLS</sequence>
<dbReference type="EMBL" id="JAGQDE010000003">
    <property type="protein sequence ID" value="MBQ0958201.1"/>
    <property type="molecule type" value="Genomic_DNA"/>
</dbReference>
<keyword evidence="2" id="KW-0378">Hydrolase</keyword>
<dbReference type="InterPro" id="IPR029058">
    <property type="entry name" value="AB_hydrolase_fold"/>
</dbReference>
<evidence type="ECO:0000313" key="2">
    <source>
        <dbReference type="EMBL" id="MBQ0958201.1"/>
    </source>
</evidence>
<protein>
    <submittedName>
        <fullName evidence="2">Alpha/beta hydrolase</fullName>
    </submittedName>
</protein>
<keyword evidence="3" id="KW-1185">Reference proteome</keyword>